<evidence type="ECO:0000313" key="3">
    <source>
        <dbReference type="Proteomes" id="UP001295794"/>
    </source>
</evidence>
<feature type="region of interest" description="Disordered" evidence="1">
    <location>
        <begin position="138"/>
        <end position="192"/>
    </location>
</feature>
<name>A0AAD2K7G7_9AGAR</name>
<comment type="caution">
    <text evidence="2">The sequence shown here is derived from an EMBL/GenBank/DDBJ whole genome shotgun (WGS) entry which is preliminary data.</text>
</comment>
<dbReference type="EMBL" id="CAVNYO010000466">
    <property type="protein sequence ID" value="CAK5283420.1"/>
    <property type="molecule type" value="Genomic_DNA"/>
</dbReference>
<accession>A0AAD2K7G7</accession>
<feature type="compositionally biased region" description="Basic residues" evidence="1">
    <location>
        <begin position="57"/>
        <end position="70"/>
    </location>
</feature>
<evidence type="ECO:0000313" key="2">
    <source>
        <dbReference type="EMBL" id="CAK5283420.1"/>
    </source>
</evidence>
<reference evidence="2" key="1">
    <citation type="submission" date="2023-11" db="EMBL/GenBank/DDBJ databases">
        <authorList>
            <person name="De Vega J J."/>
            <person name="De Vega J J."/>
        </authorList>
    </citation>
    <scope>NUCLEOTIDE SEQUENCE</scope>
</reference>
<dbReference type="Proteomes" id="UP001295794">
    <property type="component" value="Unassembled WGS sequence"/>
</dbReference>
<organism evidence="2 3">
    <name type="scientific">Mycena citricolor</name>
    <dbReference type="NCBI Taxonomy" id="2018698"/>
    <lineage>
        <taxon>Eukaryota</taxon>
        <taxon>Fungi</taxon>
        <taxon>Dikarya</taxon>
        <taxon>Basidiomycota</taxon>
        <taxon>Agaricomycotina</taxon>
        <taxon>Agaricomycetes</taxon>
        <taxon>Agaricomycetidae</taxon>
        <taxon>Agaricales</taxon>
        <taxon>Marasmiineae</taxon>
        <taxon>Mycenaceae</taxon>
        <taxon>Mycena</taxon>
    </lineage>
</organism>
<feature type="compositionally biased region" description="Pro residues" evidence="1">
    <location>
        <begin position="81"/>
        <end position="93"/>
    </location>
</feature>
<dbReference type="AlphaFoldDB" id="A0AAD2K7G7"/>
<feature type="region of interest" description="Disordered" evidence="1">
    <location>
        <begin position="1"/>
        <end position="123"/>
    </location>
</feature>
<feature type="compositionally biased region" description="Low complexity" evidence="1">
    <location>
        <begin position="170"/>
        <end position="179"/>
    </location>
</feature>
<feature type="compositionally biased region" description="Low complexity" evidence="1">
    <location>
        <begin position="141"/>
        <end position="162"/>
    </location>
</feature>
<protein>
    <submittedName>
        <fullName evidence="2">Uncharacterized protein</fullName>
    </submittedName>
</protein>
<sequence>MPQSDESVSEDSIGEPPVADFLESRKDMQRAKTRARMVRLRQRVKQLPPDEQEAVKARARAARARYRANHPRSASARDPDSAPPEDSPPPPPAAALVSASIASTSGPRTCLVPSPASQPPPLIASASSVSYFRARRDGWRSDSSSPAAAAAASCPQSRSPLLALPPPPLQLQSQSQLQRRPPPHDGAHTPTYIREPAAGRRSGVLRVAPRGAGITEGLLGTWFRCPCRLLLAAPAASAACARDVFLVSAVFLSGRSLRSEHRRQEIAVPQIEPPVRERGFELRRDGRVVDTPV</sequence>
<feature type="compositionally biased region" description="Basic residues" evidence="1">
    <location>
        <begin position="31"/>
        <end position="44"/>
    </location>
</feature>
<proteinExistence type="predicted"/>
<keyword evidence="3" id="KW-1185">Reference proteome</keyword>
<gene>
    <name evidence="2" type="ORF">MYCIT1_LOCUS35926</name>
</gene>
<feature type="compositionally biased region" description="Low complexity" evidence="1">
    <location>
        <begin position="94"/>
        <end position="105"/>
    </location>
</feature>
<evidence type="ECO:0000256" key="1">
    <source>
        <dbReference type="SAM" id="MobiDB-lite"/>
    </source>
</evidence>